<dbReference type="SUPFAM" id="SSF52029">
    <property type="entry name" value="GroEL apical domain-like"/>
    <property type="match status" value="1"/>
</dbReference>
<dbReference type="Gene3D" id="1.10.560.10">
    <property type="entry name" value="GroEL-like equatorial domain"/>
    <property type="match status" value="1"/>
</dbReference>
<dbReference type="InterPro" id="IPR027409">
    <property type="entry name" value="GroEL-like_apical_dom_sf"/>
</dbReference>
<dbReference type="Gene3D" id="3.30.260.10">
    <property type="entry name" value="TCP-1-like chaperonin intermediate domain"/>
    <property type="match status" value="1"/>
</dbReference>
<sequence length="557" mass="60005">MNILCKGLRPQRLFAGVTSILTNNRRTAKQLKFGIEAKKLLLEGVDTIADAVSVTLGPKGRNVILEGYKPKVTKDGATIAKSIELEDPYKNIGVKVIREVAKNTNRKAGDGTTTATVLARAIAQDGFKRIQVGGNPVEIRKGIMMAAEVARSHINQISKKLVSKEDALHVATISANGDKSIGSIISYALDKVGKAGHVTVREGKTMKDEVDLIDGFKMDSGYVSAAFCNTKDNKTIYENCLVFICDSKLERPKMLTPMLDMAIMKKKPLLIIAEDFGTDVLTLLILNHKLSQGLKVVAVKSPGVGNFKKETLLDLATLTGGKVFGDEACDVKFQGLTPDYFGLAGEVVVTKEDTVVLKGKGKELEIKERETLIEDLISDAPNNLEKTKQMERLARLKSQVAFISVGGGSEVEVSERKDRVEDALQATRAALEDGIVPGGGVALLSCMEKVRSIKADNEDQKAGIQILMNSLKAPLMTIAHNAGVDPTTILAKVLSSPPSYGYDAMSDECVDMMKAGIIDPTKVVKTALYDAAIVASLLTTTEAAITFVFEGDEIPLH</sequence>
<gene>
    <name evidence="4" type="ORF">CM83_23530</name>
</gene>
<name>A0A0A9WIM7_LYGHE</name>
<dbReference type="SUPFAM" id="SSF54849">
    <property type="entry name" value="GroEL-intermediate domain like"/>
    <property type="match status" value="2"/>
</dbReference>
<dbReference type="CDD" id="cd03344">
    <property type="entry name" value="GroEL"/>
    <property type="match status" value="1"/>
</dbReference>
<organism evidence="4">
    <name type="scientific">Lygus hesperus</name>
    <name type="common">Western plant bug</name>
    <dbReference type="NCBI Taxonomy" id="30085"/>
    <lineage>
        <taxon>Eukaryota</taxon>
        <taxon>Metazoa</taxon>
        <taxon>Ecdysozoa</taxon>
        <taxon>Arthropoda</taxon>
        <taxon>Hexapoda</taxon>
        <taxon>Insecta</taxon>
        <taxon>Pterygota</taxon>
        <taxon>Neoptera</taxon>
        <taxon>Paraneoptera</taxon>
        <taxon>Hemiptera</taxon>
        <taxon>Heteroptera</taxon>
        <taxon>Panheteroptera</taxon>
        <taxon>Cimicomorpha</taxon>
        <taxon>Miridae</taxon>
        <taxon>Mirini</taxon>
        <taxon>Lygus</taxon>
    </lineage>
</organism>
<evidence type="ECO:0000313" key="5">
    <source>
        <dbReference type="EMBL" id="JAG55653.1"/>
    </source>
</evidence>
<dbReference type="PANTHER" id="PTHR45633">
    <property type="entry name" value="60 KDA HEAT SHOCK PROTEIN, MITOCHONDRIAL"/>
    <property type="match status" value="1"/>
</dbReference>
<dbReference type="GO" id="GO:0042026">
    <property type="term" value="P:protein refolding"/>
    <property type="evidence" value="ECO:0007669"/>
    <property type="project" value="InterPro"/>
</dbReference>
<dbReference type="NCBIfam" id="NF009487">
    <property type="entry name" value="PRK12849.1"/>
    <property type="match status" value="1"/>
</dbReference>
<dbReference type="InterPro" id="IPR002423">
    <property type="entry name" value="Cpn60/GroEL/TCP-1"/>
</dbReference>
<dbReference type="NCBIfam" id="NF000592">
    <property type="entry name" value="PRK00013.1"/>
    <property type="match status" value="1"/>
</dbReference>
<accession>A0A0A9WIM7</accession>
<dbReference type="InterPro" id="IPR027410">
    <property type="entry name" value="TCP-1-like_intermed_sf"/>
</dbReference>
<dbReference type="Gene3D" id="3.50.7.10">
    <property type="entry name" value="GroEL"/>
    <property type="match status" value="1"/>
</dbReference>
<comment type="similarity">
    <text evidence="1 3">Belongs to the chaperonin (HSP60) family.</text>
</comment>
<dbReference type="EMBL" id="GBRD01010171">
    <property type="protein sequence ID" value="JAG55653.1"/>
    <property type="molecule type" value="Transcribed_RNA"/>
</dbReference>
<dbReference type="FunFam" id="3.50.7.10:FF:000001">
    <property type="entry name" value="60 kDa chaperonin"/>
    <property type="match status" value="1"/>
</dbReference>
<dbReference type="NCBIfam" id="NF009488">
    <property type="entry name" value="PRK12850.1"/>
    <property type="match status" value="1"/>
</dbReference>
<dbReference type="EMBL" id="GBHO01036338">
    <property type="protein sequence ID" value="JAG07266.1"/>
    <property type="molecule type" value="Transcribed_RNA"/>
</dbReference>
<dbReference type="InterPro" id="IPR027413">
    <property type="entry name" value="GROEL-like_equatorial_sf"/>
</dbReference>
<evidence type="ECO:0000313" key="4">
    <source>
        <dbReference type="EMBL" id="JAG07266.1"/>
    </source>
</evidence>
<dbReference type="AlphaFoldDB" id="A0A0A9WIM7"/>
<evidence type="ECO:0008006" key="6">
    <source>
        <dbReference type="Google" id="ProtNLM"/>
    </source>
</evidence>
<dbReference type="PRINTS" id="PR00298">
    <property type="entry name" value="CHAPERONIN60"/>
</dbReference>
<reference evidence="4" key="1">
    <citation type="journal article" date="2014" name="PLoS ONE">
        <title>Transcriptome-Based Identification of ABC Transporters in the Western Tarnished Plant Bug Lygus hesperus.</title>
        <authorList>
            <person name="Hull J.J."/>
            <person name="Chaney K."/>
            <person name="Geib S.M."/>
            <person name="Fabrick J.A."/>
            <person name="Brent C.S."/>
            <person name="Walsh D."/>
            <person name="Lavine L.C."/>
        </authorList>
    </citation>
    <scope>NUCLEOTIDE SEQUENCE</scope>
</reference>
<reference evidence="5" key="3">
    <citation type="submission" date="2014-09" db="EMBL/GenBank/DDBJ databases">
        <authorList>
            <person name="Magalhaes I.L.F."/>
            <person name="Oliveira U."/>
            <person name="Santos F.R."/>
            <person name="Vidigal T.H.D.A."/>
            <person name="Brescovit A.D."/>
            <person name="Santos A.J."/>
        </authorList>
    </citation>
    <scope>NUCLEOTIDE SEQUENCE</scope>
</reference>
<reference evidence="4" key="2">
    <citation type="submission" date="2014-07" db="EMBL/GenBank/DDBJ databases">
        <authorList>
            <person name="Hull J."/>
        </authorList>
    </citation>
    <scope>NUCLEOTIDE SEQUENCE</scope>
</reference>
<protein>
    <recommendedName>
        <fullName evidence="6">60 kDa heat shock protein, mitochondrial</fullName>
    </recommendedName>
</protein>
<evidence type="ECO:0000256" key="1">
    <source>
        <dbReference type="ARBA" id="ARBA00006607"/>
    </source>
</evidence>
<evidence type="ECO:0000256" key="3">
    <source>
        <dbReference type="RuleBase" id="RU000418"/>
    </source>
</evidence>
<proteinExistence type="inferred from homology"/>
<dbReference type="Pfam" id="PF00118">
    <property type="entry name" value="Cpn60_TCP1"/>
    <property type="match status" value="1"/>
</dbReference>
<dbReference type="GO" id="GO:0005524">
    <property type="term" value="F:ATP binding"/>
    <property type="evidence" value="ECO:0007669"/>
    <property type="project" value="InterPro"/>
</dbReference>
<keyword evidence="2" id="KW-0143">Chaperone</keyword>
<dbReference type="InterPro" id="IPR001844">
    <property type="entry name" value="Cpn60/GroEL"/>
</dbReference>
<evidence type="ECO:0000256" key="2">
    <source>
        <dbReference type="ARBA" id="ARBA00023186"/>
    </source>
</evidence>
<dbReference type="NCBIfam" id="NF009489">
    <property type="entry name" value="PRK12851.1"/>
    <property type="match status" value="1"/>
</dbReference>
<dbReference type="SUPFAM" id="SSF48592">
    <property type="entry name" value="GroEL equatorial domain-like"/>
    <property type="match status" value="1"/>
</dbReference>
<dbReference type="GO" id="GO:0140662">
    <property type="term" value="F:ATP-dependent protein folding chaperone"/>
    <property type="evidence" value="ECO:0007669"/>
    <property type="project" value="InterPro"/>
</dbReference>